<dbReference type="Proteomes" id="UP000275256">
    <property type="component" value="Unassembled WGS sequence"/>
</dbReference>
<keyword evidence="2" id="KW-1185">Reference proteome</keyword>
<evidence type="ECO:0008006" key="3">
    <source>
        <dbReference type="Google" id="ProtNLM"/>
    </source>
</evidence>
<gene>
    <name evidence="1" type="ORF">EAX62_13770</name>
</gene>
<protein>
    <recommendedName>
        <fullName evidence="3">DUF4352 domain-containing protein</fullName>
    </recommendedName>
</protein>
<dbReference type="EMBL" id="REFW01000004">
    <property type="protein sequence ID" value="RMB58264.1"/>
    <property type="molecule type" value="Genomic_DNA"/>
</dbReference>
<reference evidence="1 2" key="1">
    <citation type="submission" date="2018-10" db="EMBL/GenBank/DDBJ databases">
        <title>Tessaracoccus antarcticuss sp. nov., isolated from sediment.</title>
        <authorList>
            <person name="Zhou L.Y."/>
            <person name="Du Z.J."/>
        </authorList>
    </citation>
    <scope>NUCLEOTIDE SEQUENCE [LARGE SCALE GENOMIC DNA]</scope>
    <source>
        <strain evidence="1 2">JDX10</strain>
    </source>
</reference>
<evidence type="ECO:0000313" key="2">
    <source>
        <dbReference type="Proteomes" id="UP000275256"/>
    </source>
</evidence>
<proteinExistence type="predicted"/>
<accession>A0A3M0G006</accession>
<evidence type="ECO:0000313" key="1">
    <source>
        <dbReference type="EMBL" id="RMB58264.1"/>
    </source>
</evidence>
<organism evidence="1 2">
    <name type="scientific">Tessaracoccus antarcticus</name>
    <dbReference type="NCBI Taxonomy" id="2479848"/>
    <lineage>
        <taxon>Bacteria</taxon>
        <taxon>Bacillati</taxon>
        <taxon>Actinomycetota</taxon>
        <taxon>Actinomycetes</taxon>
        <taxon>Propionibacteriales</taxon>
        <taxon>Propionibacteriaceae</taxon>
        <taxon>Tessaracoccus</taxon>
    </lineage>
</organism>
<dbReference type="AlphaFoldDB" id="A0A3M0G006"/>
<comment type="caution">
    <text evidence="1">The sequence shown here is derived from an EMBL/GenBank/DDBJ whole genome shotgun (WGS) entry which is preliminary data.</text>
</comment>
<name>A0A3M0G006_9ACTN</name>
<sequence>MLQDDANQDAPMIEGKAGLLVEVCATLALEGDDTVRISSDPWSLQDAEGNVQKPQQGGYEPAFPSDADYAVGECARGYLTFDYLSAESDYANLVYENGFGDRAVWQFH</sequence>